<evidence type="ECO:0000313" key="8">
    <source>
        <dbReference type="Proteomes" id="UP001583177"/>
    </source>
</evidence>
<dbReference type="PROSITE" id="PS50850">
    <property type="entry name" value="MFS"/>
    <property type="match status" value="1"/>
</dbReference>
<feature type="transmembrane region" description="Helical" evidence="5">
    <location>
        <begin position="507"/>
        <end position="526"/>
    </location>
</feature>
<dbReference type="Gene3D" id="1.20.1250.20">
    <property type="entry name" value="MFS general substrate transporter like domains"/>
    <property type="match status" value="1"/>
</dbReference>
<feature type="transmembrane region" description="Helical" evidence="5">
    <location>
        <begin position="429"/>
        <end position="453"/>
    </location>
</feature>
<evidence type="ECO:0000256" key="5">
    <source>
        <dbReference type="SAM" id="Phobius"/>
    </source>
</evidence>
<feature type="transmembrane region" description="Helical" evidence="5">
    <location>
        <begin position="532"/>
        <end position="549"/>
    </location>
</feature>
<keyword evidence="8" id="KW-1185">Reference proteome</keyword>
<feature type="transmembrane region" description="Helical" evidence="5">
    <location>
        <begin position="7"/>
        <end position="27"/>
    </location>
</feature>
<evidence type="ECO:0000313" key="7">
    <source>
        <dbReference type="EMBL" id="KAL1852399.1"/>
    </source>
</evidence>
<proteinExistence type="predicted"/>
<dbReference type="InterPro" id="IPR020846">
    <property type="entry name" value="MFS_dom"/>
</dbReference>
<name>A0ABR3W3K9_9PEZI</name>
<feature type="transmembrane region" description="Helical" evidence="5">
    <location>
        <begin position="352"/>
        <end position="374"/>
    </location>
</feature>
<dbReference type="SUPFAM" id="SSF103473">
    <property type="entry name" value="MFS general substrate transporter"/>
    <property type="match status" value="1"/>
</dbReference>
<evidence type="ECO:0000256" key="2">
    <source>
        <dbReference type="ARBA" id="ARBA00022692"/>
    </source>
</evidence>
<dbReference type="InterPro" id="IPR011701">
    <property type="entry name" value="MFS"/>
</dbReference>
<feature type="transmembrane region" description="Helical" evidence="5">
    <location>
        <begin position="295"/>
        <end position="313"/>
    </location>
</feature>
<feature type="transmembrane region" description="Helical" evidence="5">
    <location>
        <begin position="265"/>
        <end position="283"/>
    </location>
</feature>
<keyword evidence="4 5" id="KW-0472">Membrane</keyword>
<evidence type="ECO:0000256" key="1">
    <source>
        <dbReference type="ARBA" id="ARBA00004141"/>
    </source>
</evidence>
<comment type="caution">
    <text evidence="7">The sequence shown here is derived from an EMBL/GenBank/DDBJ whole genome shotgun (WGS) entry which is preliminary data.</text>
</comment>
<feature type="transmembrane region" description="Helical" evidence="5">
    <location>
        <begin position="325"/>
        <end position="346"/>
    </location>
</feature>
<feature type="transmembrane region" description="Helical" evidence="5">
    <location>
        <begin position="202"/>
        <end position="222"/>
    </location>
</feature>
<feature type="transmembrane region" description="Helical" evidence="5">
    <location>
        <begin position="39"/>
        <end position="62"/>
    </location>
</feature>
<dbReference type="PANTHER" id="PTHR23502">
    <property type="entry name" value="MAJOR FACILITATOR SUPERFAMILY"/>
    <property type="match status" value="1"/>
</dbReference>
<feature type="transmembrane region" description="Helical" evidence="5">
    <location>
        <begin position="465"/>
        <end position="486"/>
    </location>
</feature>
<feature type="non-terminal residue" evidence="7">
    <location>
        <position position="1"/>
    </location>
</feature>
<reference evidence="7 8" key="1">
    <citation type="journal article" date="2024" name="IMA Fungus">
        <title>IMA Genome - F19 : A genome assembly and annotation guide to empower mycologists, including annotated draft genome sequences of Ceratocystis pirilliformis, Diaporthe australafricana, Fusarium ophioides, Paecilomyces lecythidis, and Sporothrix stenoceras.</title>
        <authorList>
            <person name="Aylward J."/>
            <person name="Wilson A.M."/>
            <person name="Visagie C.M."/>
            <person name="Spraker J."/>
            <person name="Barnes I."/>
            <person name="Buitendag C."/>
            <person name="Ceriani C."/>
            <person name="Del Mar Angel L."/>
            <person name="du Plessis D."/>
            <person name="Fuchs T."/>
            <person name="Gasser K."/>
            <person name="Kramer D."/>
            <person name="Li W."/>
            <person name="Munsamy K."/>
            <person name="Piso A."/>
            <person name="Price J.L."/>
            <person name="Sonnekus B."/>
            <person name="Thomas C."/>
            <person name="van der Nest A."/>
            <person name="van Dijk A."/>
            <person name="van Heerden A."/>
            <person name="van Vuuren N."/>
            <person name="Yilmaz N."/>
            <person name="Duong T.A."/>
            <person name="van der Merwe N.A."/>
            <person name="Wingfield M.J."/>
            <person name="Wingfield B.D."/>
        </authorList>
    </citation>
    <scope>NUCLEOTIDE SEQUENCE [LARGE SCALE GENOMIC DNA]</scope>
    <source>
        <strain evidence="7 8">CMW 18300</strain>
    </source>
</reference>
<dbReference type="PANTHER" id="PTHR23502:SF60">
    <property type="entry name" value="MAJOR FACILITATOR SUPERFAMILY (MFS) PROFILE DOMAIN-CONTAINING PROTEIN-RELATED"/>
    <property type="match status" value="1"/>
</dbReference>
<dbReference type="PROSITE" id="PS00216">
    <property type="entry name" value="SUGAR_TRANSPORT_1"/>
    <property type="match status" value="1"/>
</dbReference>
<dbReference type="Proteomes" id="UP001583177">
    <property type="component" value="Unassembled WGS sequence"/>
</dbReference>
<protein>
    <recommendedName>
        <fullName evidence="6">Major facilitator superfamily (MFS) profile domain-containing protein</fullName>
    </recommendedName>
</protein>
<dbReference type="Pfam" id="PF07690">
    <property type="entry name" value="MFS_1"/>
    <property type="match status" value="1"/>
</dbReference>
<dbReference type="InterPro" id="IPR005829">
    <property type="entry name" value="Sugar_transporter_CS"/>
</dbReference>
<evidence type="ECO:0000256" key="3">
    <source>
        <dbReference type="ARBA" id="ARBA00022989"/>
    </source>
</evidence>
<feature type="transmembrane region" description="Helical" evidence="5">
    <location>
        <begin position="600"/>
        <end position="623"/>
    </location>
</feature>
<feature type="domain" description="Major facilitator superfamily (MFS) profile" evidence="6">
    <location>
        <begin position="200"/>
        <end position="628"/>
    </location>
</feature>
<dbReference type="InterPro" id="IPR036259">
    <property type="entry name" value="MFS_trans_sf"/>
</dbReference>
<accession>A0ABR3W3K9</accession>
<evidence type="ECO:0000259" key="6">
    <source>
        <dbReference type="PROSITE" id="PS50850"/>
    </source>
</evidence>
<comment type="subcellular location">
    <subcellularLocation>
        <location evidence="1">Membrane</location>
        <topology evidence="1">Multi-pass membrane protein</topology>
    </subcellularLocation>
</comment>
<keyword evidence="3 5" id="KW-1133">Transmembrane helix</keyword>
<feature type="transmembrane region" description="Helical" evidence="5">
    <location>
        <begin position="234"/>
        <end position="258"/>
    </location>
</feature>
<keyword evidence="2 5" id="KW-0812">Transmembrane</keyword>
<sequence>GQTKKSVTLSFYSAASSTGSIIGPLLFKSSDAPKYELGLKITLGIYIGIFWAVIVQVVNLVLLNRAQEKRRVAHEKPAKLHDHSMEEKYVDITENNEHYLGNFAFADLTDKQNNEFVQEGKTDAGYAAEANVEAATGEAGASNAELETRLKRLEQLRNHYGVRIIQQFLATYYLSKLSTWDGPDDPDDPYNWASWRKVTTGIIFSFGQLVTLMTASMIAAALGDISADLGIDAATAQIFFATYFLGLAFGPFLSAAFAEVYGRKWVWVAGNIWYILWNGISPVGNSKDLMIVSRLMTGFGASAGVTLTGPTMADMYGKKERGKAVAIASLLPYLGPALGPIIGGIVTQMIAWQWIFWIMCAFNGLTTLIGVLCIRESYTPVLLLRKARIHQTAAGVDIEAPSLKSSLNRLGVGLWRPFRLLLRRPVVQIIDLILALDFAIYTLLLGTFANLFLTKYGQSESTSSLHYIAIAIGATSAAQIGGRLMDWSYRRMTARNGGGMGKPEFRVPYLVPAVIITALGLFLYGWTAHYVVAWPAVDVGAAIFTLRSFMTSQMFYAYQLDEFVEHAASANAATRVLSYSLGFAFPIFGPDLYDRLGYGWGNSMLAFLWVVVCFPMPTIFWLWGDKLRAMGRGSKEGQVDSA</sequence>
<organism evidence="7 8">
    <name type="scientific">Diaporthe australafricana</name>
    <dbReference type="NCBI Taxonomy" id="127596"/>
    <lineage>
        <taxon>Eukaryota</taxon>
        <taxon>Fungi</taxon>
        <taxon>Dikarya</taxon>
        <taxon>Ascomycota</taxon>
        <taxon>Pezizomycotina</taxon>
        <taxon>Sordariomycetes</taxon>
        <taxon>Sordariomycetidae</taxon>
        <taxon>Diaporthales</taxon>
        <taxon>Diaporthaceae</taxon>
        <taxon>Diaporthe</taxon>
    </lineage>
</organism>
<feature type="transmembrane region" description="Helical" evidence="5">
    <location>
        <begin position="570"/>
        <end position="588"/>
    </location>
</feature>
<evidence type="ECO:0000256" key="4">
    <source>
        <dbReference type="ARBA" id="ARBA00023136"/>
    </source>
</evidence>
<dbReference type="EMBL" id="JAWRVE010000161">
    <property type="protein sequence ID" value="KAL1852399.1"/>
    <property type="molecule type" value="Genomic_DNA"/>
</dbReference>
<gene>
    <name evidence="7" type="ORF">Daus18300_012233</name>
</gene>